<accession>A0A2H0KEV3</accession>
<keyword evidence="1" id="KW-0812">Transmembrane</keyword>
<dbReference type="PANTHER" id="PTHR43546">
    <property type="entry name" value="UPF0173 METAL-DEPENDENT HYDROLASE MJ1163-RELATED"/>
    <property type="match status" value="1"/>
</dbReference>
<dbReference type="Proteomes" id="UP000231371">
    <property type="component" value="Unassembled WGS sequence"/>
</dbReference>
<evidence type="ECO:0008006" key="4">
    <source>
        <dbReference type="Google" id="ProtNLM"/>
    </source>
</evidence>
<sequence length="327" mass="37162">MRKNLSSIILILLFSIVCVALYFYLPSSIKTLDTKISQSSPVVLSEERLNLIKDYGDLLAKGLPESNPQLYFYWWSSQKKISDLRIKRAIGEIKNTTVKNKEIKVWSFLNMGVVIKTDKHTLAFDTANLPFSLAHDELINLVDIFLVSHGDGDHFDPILLKKVLKQNKKVVTLKGFFSSILNSPNAVSLTSGETVDISGVKITAFQTDHRGDGNFNEPNAWFLVEVDGFKILHTGDGRDFKDKSEQEKVYAMKDIDILLGNILLHPYNIRDLKPKVFIPLHLYKFMSGGDLYRESRIEKVLETHNQYAKDLKTSKIIYLLPGESILL</sequence>
<dbReference type="AlphaFoldDB" id="A0A2H0KEV3"/>
<evidence type="ECO:0000313" key="3">
    <source>
        <dbReference type="Proteomes" id="UP000231371"/>
    </source>
</evidence>
<organism evidence="2 3">
    <name type="scientific">Candidatus Shapirobacteria bacterium CG11_big_fil_rev_8_21_14_0_20_40_12</name>
    <dbReference type="NCBI Taxonomy" id="1974889"/>
    <lineage>
        <taxon>Bacteria</taxon>
        <taxon>Candidatus Shapironibacteriota</taxon>
    </lineage>
</organism>
<dbReference type="InterPro" id="IPR036866">
    <property type="entry name" value="RibonucZ/Hydroxyglut_hydro"/>
</dbReference>
<keyword evidence="1" id="KW-1133">Transmembrane helix</keyword>
<feature type="transmembrane region" description="Helical" evidence="1">
    <location>
        <begin position="7"/>
        <end position="25"/>
    </location>
</feature>
<dbReference type="PANTHER" id="PTHR43546:SF8">
    <property type="entry name" value="METALLO-BETA-LACTAMASE DOMAIN-CONTAINING PROTEIN"/>
    <property type="match status" value="1"/>
</dbReference>
<evidence type="ECO:0000313" key="2">
    <source>
        <dbReference type="EMBL" id="PIQ69762.1"/>
    </source>
</evidence>
<dbReference type="SUPFAM" id="SSF56281">
    <property type="entry name" value="Metallo-hydrolase/oxidoreductase"/>
    <property type="match status" value="1"/>
</dbReference>
<proteinExistence type="predicted"/>
<reference evidence="2 3" key="1">
    <citation type="submission" date="2017-09" db="EMBL/GenBank/DDBJ databases">
        <title>Depth-based differentiation of microbial function through sediment-hosted aquifers and enrichment of novel symbionts in the deep terrestrial subsurface.</title>
        <authorList>
            <person name="Probst A.J."/>
            <person name="Ladd B."/>
            <person name="Jarett J.K."/>
            <person name="Geller-Mcgrath D.E."/>
            <person name="Sieber C.M."/>
            <person name="Emerson J.B."/>
            <person name="Anantharaman K."/>
            <person name="Thomas B.C."/>
            <person name="Malmstrom R."/>
            <person name="Stieglmeier M."/>
            <person name="Klingl A."/>
            <person name="Woyke T."/>
            <person name="Ryan C.M."/>
            <person name="Banfield J.F."/>
        </authorList>
    </citation>
    <scope>NUCLEOTIDE SEQUENCE [LARGE SCALE GENOMIC DNA]</scope>
    <source>
        <strain evidence="2">CG11_big_fil_rev_8_21_14_0_20_40_12</strain>
    </source>
</reference>
<dbReference type="Gene3D" id="3.60.15.10">
    <property type="entry name" value="Ribonuclease Z/Hydroxyacylglutathione hydrolase-like"/>
    <property type="match status" value="1"/>
</dbReference>
<name>A0A2H0KEV3_9BACT</name>
<comment type="caution">
    <text evidence="2">The sequence shown here is derived from an EMBL/GenBank/DDBJ whole genome shotgun (WGS) entry which is preliminary data.</text>
</comment>
<dbReference type="Pfam" id="PF13483">
    <property type="entry name" value="Lactamase_B_3"/>
    <property type="match status" value="1"/>
</dbReference>
<dbReference type="EMBL" id="PCVI01000064">
    <property type="protein sequence ID" value="PIQ69762.1"/>
    <property type="molecule type" value="Genomic_DNA"/>
</dbReference>
<protein>
    <recommendedName>
        <fullName evidence="4">Metallo-beta-lactamase domain-containing protein</fullName>
    </recommendedName>
</protein>
<gene>
    <name evidence="2" type="ORF">COV89_04190</name>
</gene>
<evidence type="ECO:0000256" key="1">
    <source>
        <dbReference type="SAM" id="Phobius"/>
    </source>
</evidence>
<dbReference type="InterPro" id="IPR050114">
    <property type="entry name" value="UPF0173_UPF0282_UlaG_hydrolase"/>
</dbReference>
<keyword evidence="1" id="KW-0472">Membrane</keyword>